<evidence type="ECO:0008006" key="5">
    <source>
        <dbReference type="Google" id="ProtNLM"/>
    </source>
</evidence>
<feature type="compositionally biased region" description="Pro residues" evidence="1">
    <location>
        <begin position="194"/>
        <end position="203"/>
    </location>
</feature>
<feature type="compositionally biased region" description="Pro residues" evidence="1">
    <location>
        <begin position="219"/>
        <end position="231"/>
    </location>
</feature>
<evidence type="ECO:0000256" key="2">
    <source>
        <dbReference type="SAM" id="Phobius"/>
    </source>
</evidence>
<accession>A0A543NIQ3</accession>
<keyword evidence="2" id="KW-0472">Membrane</keyword>
<feature type="transmembrane region" description="Helical" evidence="2">
    <location>
        <begin position="156"/>
        <end position="178"/>
    </location>
</feature>
<sequence>MPLNDTDPRQVGAFRLVGRDRVEPAGTVYAGSDAAGRSVSVAVLHPGAAGDAAAWERFVSAVHGGDEHGYRPEVLACNTGGSSAPWVAARRRSGQPGAEVFLRAVTVPDGGTPRGAPSYLPHWASSQHPPAAVRWSWLGGGQGAGGAVAAQPSRSVVWGVLALLLVVAVLLVLLYFLLSSLSQQADVNSWQQPSSPPPSPVEAPKPEEDADPQVSPGSPREPSPSSEPPTAPSEGSPPGSPRDPEGLA</sequence>
<keyword evidence="2" id="KW-0812">Transmembrane</keyword>
<keyword evidence="4" id="KW-1185">Reference proteome</keyword>
<evidence type="ECO:0000313" key="4">
    <source>
        <dbReference type="Proteomes" id="UP000317422"/>
    </source>
</evidence>
<keyword evidence="2" id="KW-1133">Transmembrane helix</keyword>
<evidence type="ECO:0000313" key="3">
    <source>
        <dbReference type="EMBL" id="TQN31719.1"/>
    </source>
</evidence>
<dbReference type="AlphaFoldDB" id="A0A543NIQ3"/>
<dbReference type="RefSeq" id="WP_141923265.1">
    <property type="nucleotide sequence ID" value="NZ_VFQC01000001.1"/>
</dbReference>
<organism evidence="3 4">
    <name type="scientific">Haloactinospora alba</name>
    <dbReference type="NCBI Taxonomy" id="405555"/>
    <lineage>
        <taxon>Bacteria</taxon>
        <taxon>Bacillati</taxon>
        <taxon>Actinomycetota</taxon>
        <taxon>Actinomycetes</taxon>
        <taxon>Streptosporangiales</taxon>
        <taxon>Nocardiopsidaceae</taxon>
        <taxon>Haloactinospora</taxon>
    </lineage>
</organism>
<reference evidence="3 4" key="1">
    <citation type="submission" date="2019-06" db="EMBL/GenBank/DDBJ databases">
        <title>Sequencing the genomes of 1000 actinobacteria strains.</title>
        <authorList>
            <person name="Klenk H.-P."/>
        </authorList>
    </citation>
    <scope>NUCLEOTIDE SEQUENCE [LARGE SCALE GENOMIC DNA]</scope>
    <source>
        <strain evidence="3 4">DSM 45015</strain>
    </source>
</reference>
<proteinExistence type="predicted"/>
<gene>
    <name evidence="3" type="ORF">FHX37_1639</name>
</gene>
<feature type="region of interest" description="Disordered" evidence="1">
    <location>
        <begin position="188"/>
        <end position="248"/>
    </location>
</feature>
<dbReference type="Proteomes" id="UP000317422">
    <property type="component" value="Unassembled WGS sequence"/>
</dbReference>
<name>A0A543NIQ3_9ACTN</name>
<protein>
    <recommendedName>
        <fullName evidence="5">Serine/threonine protein kinase</fullName>
    </recommendedName>
</protein>
<comment type="caution">
    <text evidence="3">The sequence shown here is derived from an EMBL/GenBank/DDBJ whole genome shotgun (WGS) entry which is preliminary data.</text>
</comment>
<evidence type="ECO:0000256" key="1">
    <source>
        <dbReference type="SAM" id="MobiDB-lite"/>
    </source>
</evidence>
<dbReference type="EMBL" id="VFQC01000001">
    <property type="protein sequence ID" value="TQN31719.1"/>
    <property type="molecule type" value="Genomic_DNA"/>
</dbReference>
<dbReference type="OrthoDB" id="3811077at2"/>